<evidence type="ECO:0000256" key="7">
    <source>
        <dbReference type="ARBA" id="ARBA00023004"/>
    </source>
</evidence>
<evidence type="ECO:0000313" key="15">
    <source>
        <dbReference type="Proteomes" id="UP000321250"/>
    </source>
</evidence>
<evidence type="ECO:0000256" key="3">
    <source>
        <dbReference type="ARBA" id="ARBA00022452"/>
    </source>
</evidence>
<evidence type="ECO:0000256" key="5">
    <source>
        <dbReference type="ARBA" id="ARBA00022692"/>
    </source>
</evidence>
<evidence type="ECO:0000313" key="14">
    <source>
        <dbReference type="EMBL" id="TXC71653.1"/>
    </source>
</evidence>
<evidence type="ECO:0000256" key="2">
    <source>
        <dbReference type="ARBA" id="ARBA00022448"/>
    </source>
</evidence>
<dbReference type="PROSITE" id="PS52016">
    <property type="entry name" value="TONB_DEPENDENT_REC_3"/>
    <property type="match status" value="1"/>
</dbReference>
<feature type="signal peptide" evidence="12">
    <location>
        <begin position="1"/>
        <end position="23"/>
    </location>
</feature>
<keyword evidence="6 12" id="KW-0732">Signal</keyword>
<evidence type="ECO:0000256" key="4">
    <source>
        <dbReference type="ARBA" id="ARBA00022496"/>
    </source>
</evidence>
<keyword evidence="15" id="KW-1185">Reference proteome</keyword>
<comment type="subcellular location">
    <subcellularLocation>
        <location evidence="1 11">Cell outer membrane</location>
        <topology evidence="1 11">Multi-pass membrane protein</topology>
    </subcellularLocation>
</comment>
<evidence type="ECO:0000256" key="6">
    <source>
        <dbReference type="ARBA" id="ARBA00022729"/>
    </source>
</evidence>
<gene>
    <name evidence="14" type="ORF">FSB78_12375</name>
</gene>
<keyword evidence="4" id="KW-0410">Iron transport</keyword>
<dbReference type="GO" id="GO:0015344">
    <property type="term" value="F:siderophore uptake transmembrane transporter activity"/>
    <property type="evidence" value="ECO:0007669"/>
    <property type="project" value="TreeGrafter"/>
</dbReference>
<keyword evidence="2 11" id="KW-0813">Transport</keyword>
<proteinExistence type="inferred from homology"/>
<sequence>MIRHTSSLFALAAALFATAPASAQSTEIAALDTAAPETASEPDTASAIVVTAKTTRSATAIAQAEIQKILPGISPPKAIQTLPGVLYITADPWGYNEQNAQIFIHGFAGNQLGYTMDGVPLGDQSYGNYNGLSPQRAVISENVGRIVVATGAGDLATASNSNLGGTVETFSSNPLAKLGVQATQTVGSYDTSRTFVRIDTGTFGGTNSAYVSGARQRARAWDFDGIQGGYQANAKFVHDDHVGKLTLYFDYNDFTQPNEDATVFFKPSAGGTASAVQLYTPYTKPFFYPDFTTYRGSYLSPLGNSPSAEGGNYRNYYSDAQRTDYLGYARYDAHLSQHVTWSTTGYFHHNDGAGVVAGPLGQSITTAQAYLDPAYATLPSNCRFTSNANGIRPAACTALTAAQASASGAALVAATGGSGLITRTTEYRIDREGVISALAIDAGAHKVELGGWFEHNSTTQWRRWYGVDVNNPASSTPYIRPLEAAAPLFTQYQGDARINTLQLHVQDTWQALDQLVVQAGFKTSAQWADGRFPVQPRLGSLSGLTGGLPEGKINTLRWFLPAAGATYDFNGHEEVYFNAQKNLRQYPAYLAGGGGPWFTGSQAAFDAFAADGKPESSWTYEGGLRTKRGFGGDVRLEAQVNYYHVVFDNRLLAISTNPGGIAGGAITGGTSILVNVGSVKTDGVDAAFTLHLGRAFSLYNATSYNLSKYQSDYTSTATGIGGATDSCIGGFLVTNGVVPTCGKQLPGTPKWMNKTVATLAGGPFEAQLIGDYVGRRFATFSNDASVASYFLTSLRVAARLPEGTLPLSKLELALNVTNLTDKKGASTLSVGSATNSYSAYPIAPRQWFLTLSAAY</sequence>
<dbReference type="RefSeq" id="WP_147082930.1">
    <property type="nucleotide sequence ID" value="NZ_VOQR01000001.1"/>
</dbReference>
<dbReference type="Gene3D" id="2.40.170.20">
    <property type="entry name" value="TonB-dependent receptor, beta-barrel domain"/>
    <property type="match status" value="1"/>
</dbReference>
<dbReference type="GO" id="GO:0009279">
    <property type="term" value="C:cell outer membrane"/>
    <property type="evidence" value="ECO:0007669"/>
    <property type="project" value="UniProtKB-SubCell"/>
</dbReference>
<dbReference type="Pfam" id="PF07715">
    <property type="entry name" value="Plug"/>
    <property type="match status" value="1"/>
</dbReference>
<name>A0A5C6UFT8_9SPHN</name>
<keyword evidence="10 11" id="KW-0998">Cell outer membrane</keyword>
<evidence type="ECO:0000256" key="11">
    <source>
        <dbReference type="PROSITE-ProRule" id="PRU01360"/>
    </source>
</evidence>
<keyword evidence="14" id="KW-0675">Receptor</keyword>
<keyword evidence="5 11" id="KW-0812">Transmembrane</keyword>
<evidence type="ECO:0000256" key="10">
    <source>
        <dbReference type="ARBA" id="ARBA00023237"/>
    </source>
</evidence>
<protein>
    <submittedName>
        <fullName evidence="14">TonB-dependent receptor</fullName>
    </submittedName>
</protein>
<evidence type="ECO:0000256" key="8">
    <source>
        <dbReference type="ARBA" id="ARBA00023065"/>
    </source>
</evidence>
<comment type="caution">
    <text evidence="14">The sequence shown here is derived from an EMBL/GenBank/DDBJ whole genome shotgun (WGS) entry which is preliminary data.</text>
</comment>
<feature type="chain" id="PRO_5022679339" evidence="12">
    <location>
        <begin position="24"/>
        <end position="855"/>
    </location>
</feature>
<dbReference type="EMBL" id="VOQR01000001">
    <property type="protein sequence ID" value="TXC71653.1"/>
    <property type="molecule type" value="Genomic_DNA"/>
</dbReference>
<keyword evidence="7" id="KW-0408">Iron</keyword>
<dbReference type="InterPro" id="IPR037066">
    <property type="entry name" value="Plug_dom_sf"/>
</dbReference>
<organism evidence="14 15">
    <name type="scientific">Sphingomonas ginsenosidivorax</name>
    <dbReference type="NCBI Taxonomy" id="862135"/>
    <lineage>
        <taxon>Bacteria</taxon>
        <taxon>Pseudomonadati</taxon>
        <taxon>Pseudomonadota</taxon>
        <taxon>Alphaproteobacteria</taxon>
        <taxon>Sphingomonadales</taxon>
        <taxon>Sphingomonadaceae</taxon>
        <taxon>Sphingomonas</taxon>
    </lineage>
</organism>
<dbReference type="InterPro" id="IPR039426">
    <property type="entry name" value="TonB-dep_rcpt-like"/>
</dbReference>
<dbReference type="PANTHER" id="PTHR32552:SF89">
    <property type="entry name" value="CATECHOLATE SIDEROPHORE RECEPTOR FIU"/>
    <property type="match status" value="1"/>
</dbReference>
<keyword evidence="9 11" id="KW-0472">Membrane</keyword>
<comment type="similarity">
    <text evidence="11">Belongs to the TonB-dependent receptor family.</text>
</comment>
<feature type="domain" description="TonB-dependent receptor plug" evidence="13">
    <location>
        <begin position="53"/>
        <end position="165"/>
    </location>
</feature>
<evidence type="ECO:0000259" key="13">
    <source>
        <dbReference type="Pfam" id="PF07715"/>
    </source>
</evidence>
<keyword evidence="8" id="KW-0406">Ion transport</keyword>
<reference evidence="14 15" key="1">
    <citation type="journal article" date="2013" name="Antonie Van Leeuwenhoek">
        <title>Sphingomonas ginsenosidivorax sp. nov., with the ability to transform ginsenosides.</title>
        <authorList>
            <person name="Jin X.F."/>
            <person name="Kim J.K."/>
            <person name="Liu Q.M."/>
            <person name="Kang M.S."/>
            <person name="He D."/>
            <person name="Jin F.X."/>
            <person name="Kim S.C."/>
            <person name="Im W.T."/>
        </authorList>
    </citation>
    <scope>NUCLEOTIDE SEQUENCE [LARGE SCALE GENOMIC DNA]</scope>
    <source>
        <strain evidence="14 15">KHI67</strain>
    </source>
</reference>
<dbReference type="AlphaFoldDB" id="A0A5C6UFT8"/>
<dbReference type="PANTHER" id="PTHR32552">
    <property type="entry name" value="FERRICHROME IRON RECEPTOR-RELATED"/>
    <property type="match status" value="1"/>
</dbReference>
<evidence type="ECO:0000256" key="9">
    <source>
        <dbReference type="ARBA" id="ARBA00023136"/>
    </source>
</evidence>
<dbReference type="InterPro" id="IPR036942">
    <property type="entry name" value="Beta-barrel_TonB_sf"/>
</dbReference>
<keyword evidence="3 11" id="KW-1134">Transmembrane beta strand</keyword>
<dbReference type="Proteomes" id="UP000321250">
    <property type="component" value="Unassembled WGS sequence"/>
</dbReference>
<evidence type="ECO:0000256" key="12">
    <source>
        <dbReference type="SAM" id="SignalP"/>
    </source>
</evidence>
<dbReference type="Gene3D" id="2.170.130.10">
    <property type="entry name" value="TonB-dependent receptor, plug domain"/>
    <property type="match status" value="1"/>
</dbReference>
<accession>A0A5C6UFT8</accession>
<dbReference type="InterPro" id="IPR012910">
    <property type="entry name" value="Plug_dom"/>
</dbReference>
<dbReference type="OrthoDB" id="7229372at2"/>
<dbReference type="SUPFAM" id="SSF56935">
    <property type="entry name" value="Porins"/>
    <property type="match status" value="1"/>
</dbReference>
<evidence type="ECO:0000256" key="1">
    <source>
        <dbReference type="ARBA" id="ARBA00004571"/>
    </source>
</evidence>